<keyword evidence="2" id="KW-1185">Reference proteome</keyword>
<proteinExistence type="predicted"/>
<dbReference type="AlphaFoldDB" id="A0AAE9ZBQ0"/>
<gene>
    <name evidence="1" type="ORF">PUV54_10230</name>
</gene>
<dbReference type="EMBL" id="CP118166">
    <property type="protein sequence ID" value="WDI30335.1"/>
    <property type="molecule type" value="Genomic_DNA"/>
</dbReference>
<evidence type="ECO:0008006" key="3">
    <source>
        <dbReference type="Google" id="ProtNLM"/>
    </source>
</evidence>
<accession>A0AAE9ZBQ0</accession>
<protein>
    <recommendedName>
        <fullName evidence="3">Sulfotransferase domain-containing protein</fullName>
    </recommendedName>
</protein>
<dbReference type="SUPFAM" id="SSF52540">
    <property type="entry name" value="P-loop containing nucleoside triphosphate hydrolases"/>
    <property type="match status" value="1"/>
</dbReference>
<sequence length="78" mass="9156">MQNTITDVLAFLGLEWEDEILNYRDRARERFISTPSAEQVVKPLYQSSIGKWRHYERHMAPALSVLEPWVQKFGYDAG</sequence>
<dbReference type="Proteomes" id="UP001214043">
    <property type="component" value="Chromosome"/>
</dbReference>
<dbReference type="KEGG" id="hfl:PUV54_10230"/>
<organism evidence="1 2">
    <name type="scientific">Hyphococcus flavus</name>
    <dbReference type="NCBI Taxonomy" id="1866326"/>
    <lineage>
        <taxon>Bacteria</taxon>
        <taxon>Pseudomonadati</taxon>
        <taxon>Pseudomonadota</taxon>
        <taxon>Alphaproteobacteria</taxon>
        <taxon>Parvularculales</taxon>
        <taxon>Parvularculaceae</taxon>
        <taxon>Hyphococcus</taxon>
    </lineage>
</organism>
<name>A0AAE9ZBQ0_9PROT</name>
<dbReference type="RefSeq" id="WP_274492135.1">
    <property type="nucleotide sequence ID" value="NZ_CP118166.1"/>
</dbReference>
<dbReference type="InterPro" id="IPR027417">
    <property type="entry name" value="P-loop_NTPase"/>
</dbReference>
<evidence type="ECO:0000313" key="2">
    <source>
        <dbReference type="Proteomes" id="UP001214043"/>
    </source>
</evidence>
<reference evidence="1" key="1">
    <citation type="submission" date="2023-02" db="EMBL/GenBank/DDBJ databases">
        <title>Genome sequence of Hyphococcus flavus.</title>
        <authorList>
            <person name="Rong J.-C."/>
            <person name="Zhao Q."/>
            <person name="Yi M."/>
            <person name="Wu J.-Y."/>
        </authorList>
    </citation>
    <scope>NUCLEOTIDE SEQUENCE</scope>
    <source>
        <strain evidence="1">MCCC 1K03223</strain>
    </source>
</reference>
<dbReference type="Gene3D" id="3.40.50.300">
    <property type="entry name" value="P-loop containing nucleotide triphosphate hydrolases"/>
    <property type="match status" value="1"/>
</dbReference>
<evidence type="ECO:0000313" key="1">
    <source>
        <dbReference type="EMBL" id="WDI30335.1"/>
    </source>
</evidence>